<dbReference type="EMBL" id="BAAARV010000071">
    <property type="protein sequence ID" value="GAA2371069.1"/>
    <property type="molecule type" value="Genomic_DNA"/>
</dbReference>
<proteinExistence type="predicted"/>
<accession>A0ABP5U6L6</accession>
<evidence type="ECO:0000313" key="1">
    <source>
        <dbReference type="EMBL" id="GAA2371069.1"/>
    </source>
</evidence>
<name>A0ABP5U6L6_9ACTN</name>
<keyword evidence="2" id="KW-1185">Reference proteome</keyword>
<comment type="caution">
    <text evidence="1">The sequence shown here is derived from an EMBL/GenBank/DDBJ whole genome shotgun (WGS) entry which is preliminary data.</text>
</comment>
<gene>
    <name evidence="1" type="ORF">GCM10010170_072310</name>
</gene>
<dbReference type="RefSeq" id="WP_344617098.1">
    <property type="nucleotide sequence ID" value="NZ_BAAARV010000071.1"/>
</dbReference>
<sequence length="120" mass="13451">MARADLHVAEADASVEHGRDERMSEHVRVHPVDGMVELEPSGSVRLLCQLLDFHWQQAGWNHLDRHVRQWFAWHAAVMDTVVGRLEAGTAGPVSWVLAGIHPDGRIRQRAIDIIGAGPWQ</sequence>
<organism evidence="1 2">
    <name type="scientific">Dactylosporangium salmoneum</name>
    <dbReference type="NCBI Taxonomy" id="53361"/>
    <lineage>
        <taxon>Bacteria</taxon>
        <taxon>Bacillati</taxon>
        <taxon>Actinomycetota</taxon>
        <taxon>Actinomycetes</taxon>
        <taxon>Micromonosporales</taxon>
        <taxon>Micromonosporaceae</taxon>
        <taxon>Dactylosporangium</taxon>
    </lineage>
</organism>
<reference evidence="2" key="1">
    <citation type="journal article" date="2019" name="Int. J. Syst. Evol. Microbiol.">
        <title>The Global Catalogue of Microorganisms (GCM) 10K type strain sequencing project: providing services to taxonomists for standard genome sequencing and annotation.</title>
        <authorList>
            <consortium name="The Broad Institute Genomics Platform"/>
            <consortium name="The Broad Institute Genome Sequencing Center for Infectious Disease"/>
            <person name="Wu L."/>
            <person name="Ma J."/>
        </authorList>
    </citation>
    <scope>NUCLEOTIDE SEQUENCE [LARGE SCALE GENOMIC DNA]</scope>
    <source>
        <strain evidence="2">JCM 3272</strain>
    </source>
</reference>
<evidence type="ECO:0000313" key="2">
    <source>
        <dbReference type="Proteomes" id="UP001501444"/>
    </source>
</evidence>
<dbReference type="Proteomes" id="UP001501444">
    <property type="component" value="Unassembled WGS sequence"/>
</dbReference>
<protein>
    <submittedName>
        <fullName evidence="1">Uncharacterized protein</fullName>
    </submittedName>
</protein>